<dbReference type="InParanoid" id="A0A259TXG0"/>
<feature type="transmembrane region" description="Helical" evidence="7">
    <location>
        <begin position="254"/>
        <end position="274"/>
    </location>
</feature>
<feature type="transmembrane region" description="Helical" evidence="7">
    <location>
        <begin position="21"/>
        <end position="39"/>
    </location>
</feature>
<proteinExistence type="inferred from homology"/>
<feature type="transmembrane region" description="Helical" evidence="7">
    <location>
        <begin position="442"/>
        <end position="471"/>
    </location>
</feature>
<accession>A0A259TXG0</accession>
<evidence type="ECO:0000256" key="7">
    <source>
        <dbReference type="SAM" id="Phobius"/>
    </source>
</evidence>
<evidence type="ECO:0000256" key="6">
    <source>
        <dbReference type="ARBA" id="ARBA00023136"/>
    </source>
</evidence>
<dbReference type="InterPro" id="IPR050833">
    <property type="entry name" value="Poly_Biosynth_Transport"/>
</dbReference>
<evidence type="ECO:0000256" key="1">
    <source>
        <dbReference type="ARBA" id="ARBA00004651"/>
    </source>
</evidence>
<comment type="similarity">
    <text evidence="2">Belongs to the polysaccharide synthase family.</text>
</comment>
<feature type="transmembrane region" description="Helical" evidence="7">
    <location>
        <begin position="321"/>
        <end position="341"/>
    </location>
</feature>
<feature type="transmembrane region" description="Helical" evidence="7">
    <location>
        <begin position="148"/>
        <end position="177"/>
    </location>
</feature>
<keyword evidence="6 7" id="KW-0472">Membrane</keyword>
<evidence type="ECO:0000256" key="5">
    <source>
        <dbReference type="ARBA" id="ARBA00022989"/>
    </source>
</evidence>
<feature type="transmembrane region" description="Helical" evidence="7">
    <location>
        <begin position="353"/>
        <end position="376"/>
    </location>
</feature>
<dbReference type="Proteomes" id="UP000216446">
    <property type="component" value="Unassembled WGS sequence"/>
</dbReference>
<dbReference type="EMBL" id="MQWB01000001">
    <property type="protein sequence ID" value="OZC02463.1"/>
    <property type="molecule type" value="Genomic_DNA"/>
</dbReference>
<feature type="transmembrane region" description="Helical" evidence="7">
    <location>
        <begin position="382"/>
        <end position="404"/>
    </location>
</feature>
<sequence length="504" mass="51975">MVTPHLRQRALSGVLWMSADRVFLFVVGAVVTAVLARLLPPSDFGIVGAALVVVEIVAQIVSASATPALVQRSRVTRAHLSSAFWLSAGLSLGLFGVVWALSPLAARFFAMPPLAQVLPALALLFVFDGLSAVAQSRQLRDLAFRDAVVIRAVADVIGLGGVSIGLALSGYGLWALVGGRLAQSLLRALGFVIRFPHPVLGATREAARDIARFSGGVVLQGALNSLARQGDALVVGRALGANALGLYNRSYQMMALPASFLAGSFSGVLFPILSKTQDRTASLRATLYRTTSLLALFLLPLAAAAAVLAPEVVYVALGPDWGGAVAPLRILAVGMFFRAAYKTGMTILESRGRIYVAAALQGLYAVLVVIGALVGWPYGLEGVATGVVGAVVVFFGMSTAVAVRETDGTLWPLVRGMAPGAMIAGIGGLLAHAAVVPLRGAGIAPIATLVTGAAVLGSVGLVALAFAPGLIGRHGRWLRSAVTAYLARLGDDGGTSDEPPSEHE</sequence>
<dbReference type="AlphaFoldDB" id="A0A259TXG0"/>
<dbReference type="PANTHER" id="PTHR30250">
    <property type="entry name" value="PST FAMILY PREDICTED COLANIC ACID TRANSPORTER"/>
    <property type="match status" value="1"/>
</dbReference>
<feature type="transmembrane region" description="Helical" evidence="7">
    <location>
        <begin position="45"/>
        <end position="70"/>
    </location>
</feature>
<keyword evidence="4 7" id="KW-0812">Transmembrane</keyword>
<feature type="transmembrane region" description="Helical" evidence="7">
    <location>
        <begin position="286"/>
        <end position="309"/>
    </location>
</feature>
<evidence type="ECO:0000313" key="8">
    <source>
        <dbReference type="EMBL" id="OZC02463.1"/>
    </source>
</evidence>
<dbReference type="FunCoup" id="A0A259TXG0">
    <property type="interactions" value="101"/>
</dbReference>
<dbReference type="Pfam" id="PF13440">
    <property type="entry name" value="Polysacc_synt_3"/>
    <property type="match status" value="1"/>
</dbReference>
<feature type="transmembrane region" description="Helical" evidence="7">
    <location>
        <begin position="82"/>
        <end position="102"/>
    </location>
</feature>
<protein>
    <recommendedName>
        <fullName evidence="10">Polysaccharide biosynthesis protein C-terminal domain-containing protein</fullName>
    </recommendedName>
</protein>
<evidence type="ECO:0000256" key="3">
    <source>
        <dbReference type="ARBA" id="ARBA00022475"/>
    </source>
</evidence>
<keyword evidence="9" id="KW-1185">Reference proteome</keyword>
<dbReference type="PANTHER" id="PTHR30250:SF10">
    <property type="entry name" value="LIPOPOLYSACCHARIDE BIOSYNTHESIS PROTEIN WZXC"/>
    <property type="match status" value="1"/>
</dbReference>
<evidence type="ECO:0008006" key="10">
    <source>
        <dbReference type="Google" id="ProtNLM"/>
    </source>
</evidence>
<evidence type="ECO:0000256" key="2">
    <source>
        <dbReference type="ARBA" id="ARBA00007430"/>
    </source>
</evidence>
<gene>
    <name evidence="8" type="ORF">BSZ36_05405</name>
</gene>
<dbReference type="GO" id="GO:0005886">
    <property type="term" value="C:plasma membrane"/>
    <property type="evidence" value="ECO:0007669"/>
    <property type="project" value="UniProtKB-SubCell"/>
</dbReference>
<reference evidence="8 9" key="1">
    <citation type="submission" date="2016-11" db="EMBL/GenBank/DDBJ databases">
        <title>Study of marine rhodopsin-containing bacteria.</title>
        <authorList>
            <person name="Yoshizawa S."/>
            <person name="Kumagai Y."/>
            <person name="Kogure K."/>
        </authorList>
    </citation>
    <scope>NUCLEOTIDE SEQUENCE [LARGE SCALE GENOMIC DNA]</scope>
    <source>
        <strain evidence="8 9">SG-29</strain>
    </source>
</reference>
<comment type="caution">
    <text evidence="8">The sequence shown here is derived from an EMBL/GenBank/DDBJ whole genome shotgun (WGS) entry which is preliminary data.</text>
</comment>
<keyword evidence="3" id="KW-1003">Cell membrane</keyword>
<feature type="transmembrane region" description="Helical" evidence="7">
    <location>
        <begin position="108"/>
        <end position="127"/>
    </location>
</feature>
<evidence type="ECO:0000256" key="4">
    <source>
        <dbReference type="ARBA" id="ARBA00022692"/>
    </source>
</evidence>
<feature type="transmembrane region" description="Helical" evidence="7">
    <location>
        <begin position="416"/>
        <end position="436"/>
    </location>
</feature>
<organism evidence="8 9">
    <name type="scientific">Rubricoccus marinus</name>
    <dbReference type="NCBI Taxonomy" id="716817"/>
    <lineage>
        <taxon>Bacteria</taxon>
        <taxon>Pseudomonadati</taxon>
        <taxon>Rhodothermota</taxon>
        <taxon>Rhodothermia</taxon>
        <taxon>Rhodothermales</taxon>
        <taxon>Rubricoccaceae</taxon>
        <taxon>Rubricoccus</taxon>
    </lineage>
</organism>
<name>A0A259TXG0_9BACT</name>
<comment type="subcellular location">
    <subcellularLocation>
        <location evidence="1">Cell membrane</location>
        <topology evidence="1">Multi-pass membrane protein</topology>
    </subcellularLocation>
</comment>
<dbReference type="CDD" id="cd13127">
    <property type="entry name" value="MATE_tuaB_like"/>
    <property type="match status" value="1"/>
</dbReference>
<evidence type="ECO:0000313" key="9">
    <source>
        <dbReference type="Proteomes" id="UP000216446"/>
    </source>
</evidence>
<keyword evidence="5 7" id="KW-1133">Transmembrane helix</keyword>